<dbReference type="Proteomes" id="UP000294673">
    <property type="component" value="Segment"/>
</dbReference>
<sequence>MAKVREPFNISILHLDKQQLRFLPKITSMSIRDPSTGNFHDDGFYSYTIFGSAGSEDRDRRFAVIECKVEILHPVIYDRLIRLKHLYGDIMSGKAYARWDPEQRDFVASDALTGQTGYGFFAQHVADIKFVSTGSAQRELRIKVVEENMFKAMTRHLLVLPAGLREIEVKEGGYESEQEITELYRRFLAISNTVPDGLKDYSDPVYDGQRWSLQRTFNDIYALLLDMFQGKKGIFQGKFGSRRVWNSTRNVISAINPTTEVLGSPNQPSCTAVQLGLYQMSKAALPVTQHALRTGILQEIFVRDVTEVELIDTETMERERVTLDPDTIDDFTTWDGIERLLNTLSDPGVRNEPIMVNGRYLCLVYVNNDSFRLFRGMSELPPEMLNKPGADVHPITYTELVYIAGYKYWNNLAAMVTRYPVSGMQSVIPLTCYARTTVAAKPKTELDSNWEPITDERFIAWEYPDWLPNASFVETTIVPAPYLAGLGGDQGKANKMPVFWQI</sequence>
<dbReference type="SUPFAM" id="SSF64484">
    <property type="entry name" value="beta and beta-prime subunits of DNA dependent RNA-polymerase"/>
    <property type="match status" value="1"/>
</dbReference>
<protein>
    <submittedName>
        <fullName evidence="1">Uncharacterized protein</fullName>
    </submittedName>
</protein>
<organism evidence="1 2">
    <name type="scientific">Escherichia phage vB_EcoM_Goslar</name>
    <dbReference type="NCBI Taxonomy" id="2502409"/>
    <lineage>
        <taxon>Viruses</taxon>
        <taxon>Duplodnaviria</taxon>
        <taxon>Heunggongvirae</taxon>
        <taxon>Uroviricota</taxon>
        <taxon>Caudoviricetes</taxon>
        <taxon>Chimalliviridae</taxon>
        <taxon>Goslarvirus</taxon>
        <taxon>Goslarvirus goslar</taxon>
    </lineage>
</organism>
<organismHost>
    <name type="scientific">Escherichia coli</name>
    <dbReference type="NCBI Taxonomy" id="562"/>
</organismHost>
<reference evidence="1 2" key="1">
    <citation type="submission" date="2018-12" db="EMBL/GenBank/DDBJ databases">
        <title>Still something new to discover - new insights into E. coli phage diversity and taxonomy.</title>
        <authorList>
            <person name="Korf I.H.E."/>
            <person name="Adriaennsens E."/>
            <person name="Dreiseikelmann B."/>
            <person name="Kropinski A."/>
            <person name="Nimtz M."/>
            <person name="Meier-Kolthoff J.P."/>
            <person name="Rohde M."/>
            <person name="van Raaij M."/>
            <person name="Wittmann J."/>
        </authorList>
    </citation>
    <scope>NUCLEOTIDE SEQUENCE [LARGE SCALE GENOMIC DNA]</scope>
</reference>
<evidence type="ECO:0000313" key="2">
    <source>
        <dbReference type="Proteomes" id="UP000294673"/>
    </source>
</evidence>
<proteinExistence type="predicted"/>
<dbReference type="EMBL" id="MK327938">
    <property type="protein sequence ID" value="QBO64022.1"/>
    <property type="molecule type" value="Genomic_DNA"/>
</dbReference>
<gene>
    <name evidence="1" type="ORF">Goslar_00231</name>
</gene>
<keyword evidence="2" id="KW-1185">Reference proteome</keyword>
<evidence type="ECO:0000313" key="1">
    <source>
        <dbReference type="EMBL" id="QBO64022.1"/>
    </source>
</evidence>
<name>A0A482GIQ6_BPGOS</name>
<accession>A0A482GIQ6</accession>